<comment type="similarity">
    <text evidence="2 10">Belongs to the disproportionating enzyme family.</text>
</comment>
<gene>
    <name evidence="11" type="primary">malQ</name>
    <name evidence="11" type="ORF">IAB12_04955</name>
</gene>
<keyword evidence="7 10" id="KW-0119">Carbohydrate metabolism</keyword>
<evidence type="ECO:0000256" key="3">
    <source>
        <dbReference type="ARBA" id="ARBA00012560"/>
    </source>
</evidence>
<dbReference type="Gene3D" id="3.20.20.80">
    <property type="entry name" value="Glycosidases"/>
    <property type="match status" value="1"/>
</dbReference>
<evidence type="ECO:0000256" key="8">
    <source>
        <dbReference type="ARBA" id="ARBA00031423"/>
    </source>
</evidence>
<evidence type="ECO:0000256" key="4">
    <source>
        <dbReference type="ARBA" id="ARBA00020295"/>
    </source>
</evidence>
<proteinExistence type="inferred from homology"/>
<evidence type="ECO:0000256" key="7">
    <source>
        <dbReference type="ARBA" id="ARBA00023277"/>
    </source>
</evidence>
<dbReference type="Pfam" id="PF02446">
    <property type="entry name" value="Glyco_hydro_77"/>
    <property type="match status" value="1"/>
</dbReference>
<dbReference type="EC" id="2.4.1.25" evidence="3 10"/>
<name>A0A9D1TP56_9SPIO</name>
<keyword evidence="6 10" id="KW-0808">Transferase</keyword>
<evidence type="ECO:0000313" key="11">
    <source>
        <dbReference type="EMBL" id="HIV99105.1"/>
    </source>
</evidence>
<dbReference type="NCBIfam" id="NF011080">
    <property type="entry name" value="PRK14508.1-3"/>
    <property type="match status" value="1"/>
</dbReference>
<reference evidence="11" key="2">
    <citation type="submission" date="2021-04" db="EMBL/GenBank/DDBJ databases">
        <authorList>
            <person name="Gilroy R."/>
        </authorList>
    </citation>
    <scope>NUCLEOTIDE SEQUENCE</scope>
    <source>
        <strain evidence="11">Gambia11-129</strain>
    </source>
</reference>
<evidence type="ECO:0000256" key="1">
    <source>
        <dbReference type="ARBA" id="ARBA00000439"/>
    </source>
</evidence>
<accession>A0A9D1TP56</accession>
<dbReference type="EMBL" id="DXHU01000019">
    <property type="protein sequence ID" value="HIV99105.1"/>
    <property type="molecule type" value="Genomic_DNA"/>
</dbReference>
<sequence length="505" mass="58128">MKNDRYTGILMHPVSFPSPYAIGDIGDAAYHFIDVMNENKVSLWQVLPLGPTGYGDSPYASRSTFAGNELLIDLKRLYLDGYLELEDIMSEPVVTERVDYGRAKEIKMPLLRKAACVFLKTEKNSSRYKEFCSEHSYWLEDYALYQSLCDRYNDSRWFSIWPEDLRNRKKSALDKAKAELKEEMDIWCVLQYFFFSQWKSLKEYANEKGVRIIGDIPIFVAPDSADAWTNTKLLKIDESGEQEASSGVPPDAFSSTGQLWGNPLYRWEEHEKENFSWWIKRVSAALRMCDIVRIDHFRGFEACWEVPKGEETAINGKWVKSPGEKLLKALAEALGDDLPIIAEDLGVITPEVEALRDSFGLPGMKILQFAFSVNDSGELESGNAYLPHNIERNSVAYTGTHDNNTTCGWYKEQSDAVKDAVRRYFECPDDQVPWQMIRHLLMSNAKYAVIPMQDILMLDENARMNVPSTCGSSNWSWKMPQWGYYAEGWSRLHYYNKLYGRVVKK</sequence>
<dbReference type="PANTHER" id="PTHR32438">
    <property type="entry name" value="4-ALPHA-GLUCANOTRANSFERASE DPE1, CHLOROPLASTIC/AMYLOPLASTIC"/>
    <property type="match status" value="1"/>
</dbReference>
<dbReference type="InterPro" id="IPR017853">
    <property type="entry name" value="GH"/>
</dbReference>
<dbReference type="AlphaFoldDB" id="A0A9D1TP56"/>
<comment type="caution">
    <text evidence="11">The sequence shown here is derived from an EMBL/GenBank/DDBJ whole genome shotgun (WGS) entry which is preliminary data.</text>
</comment>
<evidence type="ECO:0000313" key="12">
    <source>
        <dbReference type="Proteomes" id="UP000823936"/>
    </source>
</evidence>
<comment type="catalytic activity">
    <reaction evidence="1 10">
        <text>Transfers a segment of a (1-&gt;4)-alpha-D-glucan to a new position in an acceptor, which may be glucose or a (1-&gt;4)-alpha-D-glucan.</text>
        <dbReference type="EC" id="2.4.1.25"/>
    </reaction>
</comment>
<dbReference type="GO" id="GO:0004134">
    <property type="term" value="F:4-alpha-glucanotransferase activity"/>
    <property type="evidence" value="ECO:0007669"/>
    <property type="project" value="UniProtKB-EC"/>
</dbReference>
<dbReference type="SUPFAM" id="SSF51445">
    <property type="entry name" value="(Trans)glycosidases"/>
    <property type="match status" value="1"/>
</dbReference>
<protein>
    <recommendedName>
        <fullName evidence="4 10">4-alpha-glucanotransferase</fullName>
        <ecNumber evidence="3 10">2.4.1.25</ecNumber>
    </recommendedName>
    <alternativeName>
        <fullName evidence="8 10">Amylomaltase</fullName>
    </alternativeName>
    <alternativeName>
        <fullName evidence="9 10">Disproportionating enzyme</fullName>
    </alternativeName>
</protein>
<dbReference type="NCBIfam" id="NF011079">
    <property type="entry name" value="PRK14508.1-2"/>
    <property type="match status" value="1"/>
</dbReference>
<dbReference type="NCBIfam" id="TIGR00217">
    <property type="entry name" value="malQ"/>
    <property type="match status" value="1"/>
</dbReference>
<keyword evidence="5 10" id="KW-0328">Glycosyltransferase</keyword>
<dbReference type="InterPro" id="IPR003385">
    <property type="entry name" value="Glyco_hydro_77"/>
</dbReference>
<dbReference type="PANTHER" id="PTHR32438:SF5">
    <property type="entry name" value="4-ALPHA-GLUCANOTRANSFERASE DPE1, CHLOROPLASTIC_AMYLOPLASTIC"/>
    <property type="match status" value="1"/>
</dbReference>
<dbReference type="Proteomes" id="UP000823936">
    <property type="component" value="Unassembled WGS sequence"/>
</dbReference>
<evidence type="ECO:0000256" key="5">
    <source>
        <dbReference type="ARBA" id="ARBA00022676"/>
    </source>
</evidence>
<evidence type="ECO:0000256" key="9">
    <source>
        <dbReference type="ARBA" id="ARBA00031501"/>
    </source>
</evidence>
<evidence type="ECO:0000256" key="2">
    <source>
        <dbReference type="ARBA" id="ARBA00005684"/>
    </source>
</evidence>
<dbReference type="GO" id="GO:0005975">
    <property type="term" value="P:carbohydrate metabolic process"/>
    <property type="evidence" value="ECO:0007669"/>
    <property type="project" value="InterPro"/>
</dbReference>
<organism evidence="11 12">
    <name type="scientific">Candidatus Ornithospirochaeta avicola</name>
    <dbReference type="NCBI Taxonomy" id="2840896"/>
    <lineage>
        <taxon>Bacteria</taxon>
        <taxon>Pseudomonadati</taxon>
        <taxon>Spirochaetota</taxon>
        <taxon>Spirochaetia</taxon>
        <taxon>Spirochaetales</taxon>
        <taxon>Spirochaetaceae</taxon>
        <taxon>Spirochaetaceae incertae sedis</taxon>
        <taxon>Candidatus Ornithospirochaeta</taxon>
    </lineage>
</organism>
<evidence type="ECO:0000256" key="6">
    <source>
        <dbReference type="ARBA" id="ARBA00022679"/>
    </source>
</evidence>
<reference evidence="11" key="1">
    <citation type="journal article" date="2021" name="PeerJ">
        <title>Extensive microbial diversity within the chicken gut microbiome revealed by metagenomics and culture.</title>
        <authorList>
            <person name="Gilroy R."/>
            <person name="Ravi A."/>
            <person name="Getino M."/>
            <person name="Pursley I."/>
            <person name="Horton D.L."/>
            <person name="Alikhan N.F."/>
            <person name="Baker D."/>
            <person name="Gharbi K."/>
            <person name="Hall N."/>
            <person name="Watson M."/>
            <person name="Adriaenssens E.M."/>
            <person name="Foster-Nyarko E."/>
            <person name="Jarju S."/>
            <person name="Secka A."/>
            <person name="Antonio M."/>
            <person name="Oren A."/>
            <person name="Chaudhuri R.R."/>
            <person name="La Ragione R."/>
            <person name="Hildebrand F."/>
            <person name="Pallen M.J."/>
        </authorList>
    </citation>
    <scope>NUCLEOTIDE SEQUENCE</scope>
    <source>
        <strain evidence="11">Gambia11-129</strain>
    </source>
</reference>
<evidence type="ECO:0000256" key="10">
    <source>
        <dbReference type="RuleBase" id="RU361207"/>
    </source>
</evidence>